<dbReference type="Proteomes" id="UP000199031">
    <property type="component" value="Unassembled WGS sequence"/>
</dbReference>
<reference evidence="1 2" key="1">
    <citation type="submission" date="2016-10" db="EMBL/GenBank/DDBJ databases">
        <authorList>
            <person name="de Groot N.N."/>
        </authorList>
    </citation>
    <scope>NUCLEOTIDE SEQUENCE [LARGE SCALE GENOMIC DNA]</scope>
    <source>
        <strain evidence="1 2">DSM 28286</strain>
    </source>
</reference>
<dbReference type="EMBL" id="FOXQ01000005">
    <property type="protein sequence ID" value="SFQ09805.1"/>
    <property type="molecule type" value="Genomic_DNA"/>
</dbReference>
<dbReference type="STRING" id="1465490.SAMN05444277_105133"/>
<dbReference type="AlphaFoldDB" id="A0A1I5VQN7"/>
<evidence type="ECO:0000313" key="1">
    <source>
        <dbReference type="EMBL" id="SFQ09805.1"/>
    </source>
</evidence>
<protein>
    <submittedName>
        <fullName evidence="1">Uncharacterized protein</fullName>
    </submittedName>
</protein>
<name>A0A1I5VQN7_9BACT</name>
<gene>
    <name evidence="1" type="ORF">SAMN05444277_105133</name>
</gene>
<evidence type="ECO:0000313" key="2">
    <source>
        <dbReference type="Proteomes" id="UP000199031"/>
    </source>
</evidence>
<organism evidence="1 2">
    <name type="scientific">Parafilimonas terrae</name>
    <dbReference type="NCBI Taxonomy" id="1465490"/>
    <lineage>
        <taxon>Bacteria</taxon>
        <taxon>Pseudomonadati</taxon>
        <taxon>Bacteroidota</taxon>
        <taxon>Chitinophagia</taxon>
        <taxon>Chitinophagales</taxon>
        <taxon>Chitinophagaceae</taxon>
        <taxon>Parafilimonas</taxon>
    </lineage>
</organism>
<accession>A0A1I5VQN7</accession>
<proteinExistence type="predicted"/>
<keyword evidence="2" id="KW-1185">Reference proteome</keyword>
<sequence>MEVKFIKMERIVLEVDDAAARKWRKSSTEIKKRLEKSFEKQIEIVSQIDKEAWFEELLTKARAEAARNGLTEEILQQLLNEK</sequence>